<accession>A0AAW2K403</accession>
<sequence length="70" mass="7170">MSGPNLASLPSSISPSISKPTDVPLDGKEHPSSALALRAPYALAMPILCPMFTGCVLDAGLCCGRLLCLV</sequence>
<protein>
    <submittedName>
        <fullName evidence="2">Uncharacterized protein</fullName>
    </submittedName>
</protein>
<reference evidence="2" key="1">
    <citation type="submission" date="2020-06" db="EMBL/GenBank/DDBJ databases">
        <authorList>
            <person name="Li T."/>
            <person name="Hu X."/>
            <person name="Zhang T."/>
            <person name="Song X."/>
            <person name="Zhang H."/>
            <person name="Dai N."/>
            <person name="Sheng W."/>
            <person name="Hou X."/>
            <person name="Wei L."/>
        </authorList>
    </citation>
    <scope>NUCLEOTIDE SEQUENCE</scope>
    <source>
        <strain evidence="2">G02</strain>
        <tissue evidence="2">Leaf</tissue>
    </source>
</reference>
<reference evidence="2" key="2">
    <citation type="journal article" date="2024" name="Plant">
        <title>Genomic evolution and insights into agronomic trait innovations of Sesamum species.</title>
        <authorList>
            <person name="Miao H."/>
            <person name="Wang L."/>
            <person name="Qu L."/>
            <person name="Liu H."/>
            <person name="Sun Y."/>
            <person name="Le M."/>
            <person name="Wang Q."/>
            <person name="Wei S."/>
            <person name="Zheng Y."/>
            <person name="Lin W."/>
            <person name="Duan Y."/>
            <person name="Cao H."/>
            <person name="Xiong S."/>
            <person name="Wang X."/>
            <person name="Wei L."/>
            <person name="Li C."/>
            <person name="Ma Q."/>
            <person name="Ju M."/>
            <person name="Zhao R."/>
            <person name="Li G."/>
            <person name="Mu C."/>
            <person name="Tian Q."/>
            <person name="Mei H."/>
            <person name="Zhang T."/>
            <person name="Gao T."/>
            <person name="Zhang H."/>
        </authorList>
    </citation>
    <scope>NUCLEOTIDE SEQUENCE</scope>
    <source>
        <strain evidence="2">G02</strain>
    </source>
</reference>
<proteinExistence type="predicted"/>
<name>A0AAW2K403_SESRA</name>
<feature type="region of interest" description="Disordered" evidence="1">
    <location>
        <begin position="1"/>
        <end position="30"/>
    </location>
</feature>
<comment type="caution">
    <text evidence="2">The sequence shown here is derived from an EMBL/GenBank/DDBJ whole genome shotgun (WGS) entry which is preliminary data.</text>
</comment>
<gene>
    <name evidence="2" type="ORF">Sradi_6427200</name>
</gene>
<dbReference type="EMBL" id="JACGWJ010000030">
    <property type="protein sequence ID" value="KAL0301504.1"/>
    <property type="molecule type" value="Genomic_DNA"/>
</dbReference>
<evidence type="ECO:0000256" key="1">
    <source>
        <dbReference type="SAM" id="MobiDB-lite"/>
    </source>
</evidence>
<evidence type="ECO:0000313" key="2">
    <source>
        <dbReference type="EMBL" id="KAL0301504.1"/>
    </source>
</evidence>
<dbReference type="AlphaFoldDB" id="A0AAW2K403"/>
<organism evidence="2">
    <name type="scientific">Sesamum radiatum</name>
    <name type="common">Black benniseed</name>
    <dbReference type="NCBI Taxonomy" id="300843"/>
    <lineage>
        <taxon>Eukaryota</taxon>
        <taxon>Viridiplantae</taxon>
        <taxon>Streptophyta</taxon>
        <taxon>Embryophyta</taxon>
        <taxon>Tracheophyta</taxon>
        <taxon>Spermatophyta</taxon>
        <taxon>Magnoliopsida</taxon>
        <taxon>eudicotyledons</taxon>
        <taxon>Gunneridae</taxon>
        <taxon>Pentapetalae</taxon>
        <taxon>asterids</taxon>
        <taxon>lamiids</taxon>
        <taxon>Lamiales</taxon>
        <taxon>Pedaliaceae</taxon>
        <taxon>Sesamum</taxon>
    </lineage>
</organism>
<feature type="compositionally biased region" description="Low complexity" evidence="1">
    <location>
        <begin position="8"/>
        <end position="18"/>
    </location>
</feature>